<dbReference type="OrthoDB" id="2968837at2"/>
<reference evidence="2 3" key="1">
    <citation type="submission" date="2018-10" db="EMBL/GenBank/DDBJ databases">
        <title>Draft genome sequence of Bacillus salarius IM0101, isolated from a hypersaline soil in Inner Mongolia, China.</title>
        <authorList>
            <person name="Yamprayoonswat W."/>
            <person name="Boonvisut S."/>
            <person name="Jumpathong W."/>
            <person name="Sittihan S."/>
            <person name="Ruangsuj P."/>
            <person name="Wanthongcharoen S."/>
            <person name="Thongpramul N."/>
            <person name="Pimmason S."/>
            <person name="Yu B."/>
            <person name="Yasawong M."/>
        </authorList>
    </citation>
    <scope>NUCLEOTIDE SEQUENCE [LARGE SCALE GENOMIC DNA]</scope>
    <source>
        <strain evidence="2 3">IM0101</strain>
    </source>
</reference>
<dbReference type="RefSeq" id="WP_125555029.1">
    <property type="nucleotide sequence ID" value="NZ_RBVX01000004.1"/>
</dbReference>
<comment type="caution">
    <text evidence="2">The sequence shown here is derived from an EMBL/GenBank/DDBJ whole genome shotgun (WGS) entry which is preliminary data.</text>
</comment>
<feature type="transmembrane region" description="Helical" evidence="1">
    <location>
        <begin position="5"/>
        <end position="26"/>
    </location>
</feature>
<dbReference type="EMBL" id="RBVX01000004">
    <property type="protein sequence ID" value="RSL34205.1"/>
    <property type="molecule type" value="Genomic_DNA"/>
</dbReference>
<sequence length="102" mass="11668">MLVKLLNIISILFFVLGTSLMVWGSIDSSPFEKVFGITWIQVTSNILVAILGLGIMSNLMRLKYKDKELKLDHVKKAFVLNVLGFLFFDWKDGWPLLSTWFG</sequence>
<evidence type="ECO:0000256" key="1">
    <source>
        <dbReference type="SAM" id="Phobius"/>
    </source>
</evidence>
<evidence type="ECO:0000313" key="2">
    <source>
        <dbReference type="EMBL" id="RSL34205.1"/>
    </source>
</evidence>
<gene>
    <name evidence="2" type="ORF">D7Z54_06485</name>
</gene>
<dbReference type="AlphaFoldDB" id="A0A428N750"/>
<keyword evidence="3" id="KW-1185">Reference proteome</keyword>
<proteinExistence type="predicted"/>
<organism evidence="2 3">
    <name type="scientific">Salibacterium salarium</name>
    <dbReference type="NCBI Taxonomy" id="284579"/>
    <lineage>
        <taxon>Bacteria</taxon>
        <taxon>Bacillati</taxon>
        <taxon>Bacillota</taxon>
        <taxon>Bacilli</taxon>
        <taxon>Bacillales</taxon>
        <taxon>Bacillaceae</taxon>
    </lineage>
</organism>
<name>A0A428N750_9BACI</name>
<keyword evidence="1" id="KW-0812">Transmembrane</keyword>
<dbReference type="Proteomes" id="UP000275076">
    <property type="component" value="Unassembled WGS sequence"/>
</dbReference>
<evidence type="ECO:0000313" key="3">
    <source>
        <dbReference type="Proteomes" id="UP000275076"/>
    </source>
</evidence>
<protein>
    <submittedName>
        <fullName evidence="2">Uncharacterized protein</fullName>
    </submittedName>
</protein>
<keyword evidence="1" id="KW-0472">Membrane</keyword>
<accession>A0A428N750</accession>
<keyword evidence="1" id="KW-1133">Transmembrane helix</keyword>
<feature type="transmembrane region" description="Helical" evidence="1">
    <location>
        <begin position="38"/>
        <end position="60"/>
    </location>
</feature>